<feature type="compositionally biased region" description="Polar residues" evidence="1">
    <location>
        <begin position="42"/>
        <end position="57"/>
    </location>
</feature>
<feature type="transmembrane region" description="Helical" evidence="2">
    <location>
        <begin position="112"/>
        <end position="135"/>
    </location>
</feature>
<dbReference type="Gramene" id="mRNA:HanXRQr2_Chr17g0790251">
    <property type="protein sequence ID" value="mRNA:HanXRQr2_Chr17g0790251"/>
    <property type="gene ID" value="HanXRQr2_Chr17g0790251"/>
</dbReference>
<dbReference type="EMBL" id="MNCJ02000332">
    <property type="protein sequence ID" value="KAF5754357.1"/>
    <property type="molecule type" value="Genomic_DNA"/>
</dbReference>
<keyword evidence="4" id="KW-1185">Reference proteome</keyword>
<dbReference type="AlphaFoldDB" id="A0A9K3DF54"/>
<dbReference type="PANTHER" id="PTHR35469">
    <property type="entry name" value="TRANSMEMBRANE PROTEIN"/>
    <property type="match status" value="1"/>
</dbReference>
<dbReference type="PANTHER" id="PTHR35469:SF6">
    <property type="entry name" value="AMINO ACID TRANSPORTER TRANSMEMBRANE DOMAIN-CONTAINING PROTEIN"/>
    <property type="match status" value="1"/>
</dbReference>
<keyword evidence="2" id="KW-0812">Transmembrane</keyword>
<evidence type="ECO:0000313" key="4">
    <source>
        <dbReference type="Proteomes" id="UP000215914"/>
    </source>
</evidence>
<sequence>MASEGGHTNDATARRRRIAEKGSDRLALITGGRAPNPPPTSAEASSLHSSNASLTDENMSEIGGSKVQPVSPSQDTRRKCSFFAGIVALLSYLGFPILGSYIIRSIILSRPLVLLLFINVSITVGPLLLDAMMLIQKELNNPREEADLPDNMGSPFEWGMLFKAGLSALFMDSCIYSVVVICATSLFQKFGL</sequence>
<protein>
    <submittedName>
        <fullName evidence="3">Uncharacterized protein</fullName>
    </submittedName>
</protein>
<dbReference type="Proteomes" id="UP000215914">
    <property type="component" value="Unassembled WGS sequence"/>
</dbReference>
<keyword evidence="2" id="KW-0472">Membrane</keyword>
<evidence type="ECO:0000256" key="2">
    <source>
        <dbReference type="SAM" id="Phobius"/>
    </source>
</evidence>
<name>A0A9K3DF54_HELAN</name>
<keyword evidence="2" id="KW-1133">Transmembrane helix</keyword>
<proteinExistence type="predicted"/>
<feature type="transmembrane region" description="Helical" evidence="2">
    <location>
        <begin position="82"/>
        <end position="103"/>
    </location>
</feature>
<organism evidence="3 4">
    <name type="scientific">Helianthus annuus</name>
    <name type="common">Common sunflower</name>
    <dbReference type="NCBI Taxonomy" id="4232"/>
    <lineage>
        <taxon>Eukaryota</taxon>
        <taxon>Viridiplantae</taxon>
        <taxon>Streptophyta</taxon>
        <taxon>Embryophyta</taxon>
        <taxon>Tracheophyta</taxon>
        <taxon>Spermatophyta</taxon>
        <taxon>Magnoliopsida</taxon>
        <taxon>eudicotyledons</taxon>
        <taxon>Gunneridae</taxon>
        <taxon>Pentapetalae</taxon>
        <taxon>asterids</taxon>
        <taxon>campanulids</taxon>
        <taxon>Asterales</taxon>
        <taxon>Asteraceae</taxon>
        <taxon>Asteroideae</taxon>
        <taxon>Heliantheae alliance</taxon>
        <taxon>Heliantheae</taxon>
        <taxon>Helianthus</taxon>
    </lineage>
</organism>
<reference evidence="3" key="1">
    <citation type="journal article" date="2017" name="Nature">
        <title>The sunflower genome provides insights into oil metabolism, flowering and Asterid evolution.</title>
        <authorList>
            <person name="Badouin H."/>
            <person name="Gouzy J."/>
            <person name="Grassa C.J."/>
            <person name="Murat F."/>
            <person name="Staton S.E."/>
            <person name="Cottret L."/>
            <person name="Lelandais-Briere C."/>
            <person name="Owens G.L."/>
            <person name="Carrere S."/>
            <person name="Mayjonade B."/>
            <person name="Legrand L."/>
            <person name="Gill N."/>
            <person name="Kane N.C."/>
            <person name="Bowers J.E."/>
            <person name="Hubner S."/>
            <person name="Bellec A."/>
            <person name="Berard A."/>
            <person name="Berges H."/>
            <person name="Blanchet N."/>
            <person name="Boniface M.C."/>
            <person name="Brunel D."/>
            <person name="Catrice O."/>
            <person name="Chaidir N."/>
            <person name="Claudel C."/>
            <person name="Donnadieu C."/>
            <person name="Faraut T."/>
            <person name="Fievet G."/>
            <person name="Helmstetter N."/>
            <person name="King M."/>
            <person name="Knapp S.J."/>
            <person name="Lai Z."/>
            <person name="Le Paslier M.C."/>
            <person name="Lippi Y."/>
            <person name="Lorenzon L."/>
            <person name="Mandel J.R."/>
            <person name="Marage G."/>
            <person name="Marchand G."/>
            <person name="Marquand E."/>
            <person name="Bret-Mestries E."/>
            <person name="Morien E."/>
            <person name="Nambeesan S."/>
            <person name="Nguyen T."/>
            <person name="Pegot-Espagnet P."/>
            <person name="Pouilly N."/>
            <person name="Raftis F."/>
            <person name="Sallet E."/>
            <person name="Schiex T."/>
            <person name="Thomas J."/>
            <person name="Vandecasteele C."/>
            <person name="Vares D."/>
            <person name="Vear F."/>
            <person name="Vautrin S."/>
            <person name="Crespi M."/>
            <person name="Mangin B."/>
            <person name="Burke J.M."/>
            <person name="Salse J."/>
            <person name="Munos S."/>
            <person name="Vincourt P."/>
            <person name="Rieseberg L.H."/>
            <person name="Langlade N.B."/>
        </authorList>
    </citation>
    <scope>NUCLEOTIDE SEQUENCE</scope>
    <source>
        <tissue evidence="3">Leaves</tissue>
    </source>
</reference>
<feature type="transmembrane region" description="Helical" evidence="2">
    <location>
        <begin position="164"/>
        <end position="187"/>
    </location>
</feature>
<reference evidence="3" key="2">
    <citation type="submission" date="2020-06" db="EMBL/GenBank/DDBJ databases">
        <title>Helianthus annuus Genome sequencing and assembly Release 2.</title>
        <authorList>
            <person name="Gouzy J."/>
            <person name="Langlade N."/>
            <person name="Munos S."/>
        </authorList>
    </citation>
    <scope>NUCLEOTIDE SEQUENCE</scope>
    <source>
        <tissue evidence="3">Leaves</tissue>
    </source>
</reference>
<gene>
    <name evidence="3" type="ORF">HanXRQr2_Chr17g0790251</name>
</gene>
<comment type="caution">
    <text evidence="3">The sequence shown here is derived from an EMBL/GenBank/DDBJ whole genome shotgun (WGS) entry which is preliminary data.</text>
</comment>
<accession>A0A9K3DF54</accession>
<evidence type="ECO:0000313" key="3">
    <source>
        <dbReference type="EMBL" id="KAF5754357.1"/>
    </source>
</evidence>
<feature type="region of interest" description="Disordered" evidence="1">
    <location>
        <begin position="1"/>
        <end position="74"/>
    </location>
</feature>
<evidence type="ECO:0000256" key="1">
    <source>
        <dbReference type="SAM" id="MobiDB-lite"/>
    </source>
</evidence>